<keyword evidence="2" id="KW-1185">Reference proteome</keyword>
<sequence>MTPYWFPDNTVLCNFACVSRLDLLEAILRGRGRWTEAIAFEATRSAQVYPDLHVVARDGWLGEPIEIDDPAMIQRIEQIRRAAFGGSAREPLRHLGEAQTCFLILNRAEFTASFWITDDRDAGEYARRQGITTRDTMDLISEGVQDGCCTRDEGFELLQKMKSAGRSLRLPQQPSDL</sequence>
<evidence type="ECO:0000313" key="1">
    <source>
        <dbReference type="EMBL" id="GES05489.1"/>
    </source>
</evidence>
<reference evidence="1 2" key="1">
    <citation type="submission" date="2019-10" db="EMBL/GenBank/DDBJ databases">
        <title>Whole genome shotgun sequence of Acrocarpospora corrugata NBRC 13972.</title>
        <authorList>
            <person name="Ichikawa N."/>
            <person name="Kimura A."/>
            <person name="Kitahashi Y."/>
            <person name="Komaki H."/>
            <person name="Oguchi A."/>
        </authorList>
    </citation>
    <scope>NUCLEOTIDE SEQUENCE [LARGE SCALE GENOMIC DNA]</scope>
    <source>
        <strain evidence="1 2">NBRC 13972</strain>
    </source>
</reference>
<gene>
    <name evidence="1" type="ORF">Acor_75570</name>
</gene>
<protein>
    <recommendedName>
        <fullName evidence="3">PIN domain-containing protein</fullName>
    </recommendedName>
</protein>
<name>A0A5M3WAT9_9ACTN</name>
<proteinExistence type="predicted"/>
<dbReference type="EMBL" id="BLAD01000102">
    <property type="protein sequence ID" value="GES05489.1"/>
    <property type="molecule type" value="Genomic_DNA"/>
</dbReference>
<organism evidence="1 2">
    <name type="scientific">Acrocarpospora corrugata</name>
    <dbReference type="NCBI Taxonomy" id="35763"/>
    <lineage>
        <taxon>Bacteria</taxon>
        <taxon>Bacillati</taxon>
        <taxon>Actinomycetota</taxon>
        <taxon>Actinomycetes</taxon>
        <taxon>Streptosporangiales</taxon>
        <taxon>Streptosporangiaceae</taxon>
        <taxon>Acrocarpospora</taxon>
    </lineage>
</organism>
<dbReference type="AlphaFoldDB" id="A0A5M3WAT9"/>
<dbReference type="OrthoDB" id="3733361at2"/>
<dbReference type="Proteomes" id="UP000334990">
    <property type="component" value="Unassembled WGS sequence"/>
</dbReference>
<evidence type="ECO:0000313" key="2">
    <source>
        <dbReference type="Proteomes" id="UP000334990"/>
    </source>
</evidence>
<dbReference type="RefSeq" id="WP_155341485.1">
    <property type="nucleotide sequence ID" value="NZ_BAAABN010000080.1"/>
</dbReference>
<dbReference type="InterPro" id="IPR021799">
    <property type="entry name" value="PIN-like_prokaryotic"/>
</dbReference>
<accession>A0A5M3WAT9</accession>
<comment type="caution">
    <text evidence="1">The sequence shown here is derived from an EMBL/GenBank/DDBJ whole genome shotgun (WGS) entry which is preliminary data.</text>
</comment>
<evidence type="ECO:0008006" key="3">
    <source>
        <dbReference type="Google" id="ProtNLM"/>
    </source>
</evidence>
<dbReference type="Pfam" id="PF11848">
    <property type="entry name" value="DUF3368"/>
    <property type="match status" value="1"/>
</dbReference>